<dbReference type="EMBL" id="JBBNGE010000019">
    <property type="protein sequence ID" value="MEQ2508051.1"/>
    <property type="molecule type" value="Genomic_DNA"/>
</dbReference>
<comment type="caution">
    <text evidence="1">The sequence shown here is derived from an EMBL/GenBank/DDBJ whole genome shotgun (WGS) entry which is preliminary data.</text>
</comment>
<dbReference type="Proteomes" id="UP001465717">
    <property type="component" value="Unassembled WGS sequence"/>
</dbReference>
<keyword evidence="2" id="KW-1185">Reference proteome</keyword>
<evidence type="ECO:0000313" key="2">
    <source>
        <dbReference type="Proteomes" id="UP001465717"/>
    </source>
</evidence>
<accession>A0ABV1FY24</accession>
<dbReference type="RefSeq" id="WP_349226051.1">
    <property type="nucleotide sequence ID" value="NZ_JBBNFG020000003.1"/>
</dbReference>
<organism evidence="1 2">
    <name type="scientific">Segatella sinensis</name>
    <dbReference type="NCBI Taxonomy" id="3085167"/>
    <lineage>
        <taxon>Bacteria</taxon>
        <taxon>Pseudomonadati</taxon>
        <taxon>Bacteroidota</taxon>
        <taxon>Bacteroidia</taxon>
        <taxon>Bacteroidales</taxon>
        <taxon>Prevotellaceae</taxon>
        <taxon>Segatella</taxon>
    </lineage>
</organism>
<proteinExistence type="predicted"/>
<name>A0ABV1FY24_9BACT</name>
<gene>
    <name evidence="1" type="ORF">AAAT87_07120</name>
</gene>
<reference evidence="1 2" key="1">
    <citation type="submission" date="2024-04" db="EMBL/GenBank/DDBJ databases">
        <title>Human intestinal bacterial collection.</title>
        <authorList>
            <person name="Pauvert C."/>
            <person name="Hitch T.C.A."/>
            <person name="Clavel T."/>
        </authorList>
    </citation>
    <scope>NUCLEOTIDE SEQUENCE [LARGE SCALE GENOMIC DNA]</scope>
    <source>
        <strain evidence="1 2">CLA-AA-H174</strain>
    </source>
</reference>
<evidence type="ECO:0000313" key="1">
    <source>
        <dbReference type="EMBL" id="MEQ2508051.1"/>
    </source>
</evidence>
<sequence length="405" mass="46356">MKYTSVLDASEQSFQNLINDAEDFENDKIFASIRSRDYDESDINLINAEVRISIAKIDKEYISLEKFSKEFNKLYATDHNQCYDTALKLCRKLRSTLAGTKKLFRKMCPIIRKKAGGNGTEKKLSVFDHSYLTGLTFSRDMFGLESYPDCVKDLCCSVSLFFCKLTGVMALCREIIAKENYIRCHPDLCYKIYKDNYDNVAKKSRDTIKFIENNSGITYQMNSLKERMDKAKSLQQVICDCFHTYNESQFQNFVIFDTIAKGKKDNLSPIESLLWPNNHDLAKQVRFVITHLDDLIEPCKLVGLKVLGRTDKKEGKHHIYGPIIVMIMEWAGITGTGKEAKFNRYFNETYRGNLLPPGNSGTNGAKNNKKYTTEEYNLFVSEVSKLTKNMNKAMNISISSIACAN</sequence>
<protein>
    <submittedName>
        <fullName evidence="1">Uncharacterized protein</fullName>
    </submittedName>
</protein>